<dbReference type="Proteomes" id="UP000053029">
    <property type="component" value="Unassembled WGS sequence"/>
</dbReference>
<dbReference type="STRING" id="1442368.A0A0D2HGZ9"/>
<dbReference type="OrthoDB" id="5129673at2759"/>
<sequence>MTRDIPDDFTAVLPPTWIITINNQSSQSQNYAIFSEAPLIDSSTKPDKVYNNVIAVADNVSAHSGLGVFEIRKQLQATCGRLVLSGGDNSTLFSENSPNPPDVVSIVEVVDRCSITLGKTLPDGTDSPGTKCVVQVTNNETPTFKTPSLTGGKAGAFAVQTGNDFTSQDAKSMHYFVGFGSSMNKDVGPFAIFVPAPVQTYQITPQAKFKILVADLLPKAVLTDAQKAAAALEIDFAKLGVDAVVVVHDDNNNLTIQKPGPDLG</sequence>
<proteinExistence type="predicted"/>
<dbReference type="HOGENOM" id="CLU_083352_0_0_1"/>
<keyword evidence="2" id="KW-1185">Reference proteome</keyword>
<dbReference type="AlphaFoldDB" id="A0A0D2HGZ9"/>
<organism evidence="1 2">
    <name type="scientific">Fonsecaea pedrosoi CBS 271.37</name>
    <dbReference type="NCBI Taxonomy" id="1442368"/>
    <lineage>
        <taxon>Eukaryota</taxon>
        <taxon>Fungi</taxon>
        <taxon>Dikarya</taxon>
        <taxon>Ascomycota</taxon>
        <taxon>Pezizomycotina</taxon>
        <taxon>Eurotiomycetes</taxon>
        <taxon>Chaetothyriomycetidae</taxon>
        <taxon>Chaetothyriales</taxon>
        <taxon>Herpotrichiellaceae</taxon>
        <taxon>Fonsecaea</taxon>
    </lineage>
</organism>
<evidence type="ECO:0000313" key="1">
    <source>
        <dbReference type="EMBL" id="KIW83734.1"/>
    </source>
</evidence>
<dbReference type="VEuPathDB" id="FungiDB:Z517_02980"/>
<accession>A0A0D2HGZ9</accession>
<reference evidence="1 2" key="1">
    <citation type="submission" date="2015-01" db="EMBL/GenBank/DDBJ databases">
        <title>The Genome Sequence of Fonsecaea pedrosoi CBS 271.37.</title>
        <authorList>
            <consortium name="The Broad Institute Genomics Platform"/>
            <person name="Cuomo C."/>
            <person name="de Hoog S."/>
            <person name="Gorbushina A."/>
            <person name="Stielow B."/>
            <person name="Teixiera M."/>
            <person name="Abouelleil A."/>
            <person name="Chapman S.B."/>
            <person name="Priest M."/>
            <person name="Young S.K."/>
            <person name="Wortman J."/>
            <person name="Nusbaum C."/>
            <person name="Birren B."/>
        </authorList>
    </citation>
    <scope>NUCLEOTIDE SEQUENCE [LARGE SCALE GENOMIC DNA]</scope>
    <source>
        <strain evidence="1 2">CBS 271.37</strain>
    </source>
</reference>
<protein>
    <submittedName>
        <fullName evidence="1">Uncharacterized protein</fullName>
    </submittedName>
</protein>
<dbReference type="GeneID" id="25302470"/>
<dbReference type="RefSeq" id="XP_013287542.1">
    <property type="nucleotide sequence ID" value="XM_013432088.1"/>
</dbReference>
<gene>
    <name evidence="1" type="ORF">Z517_02980</name>
</gene>
<name>A0A0D2HGZ9_9EURO</name>
<evidence type="ECO:0000313" key="2">
    <source>
        <dbReference type="Proteomes" id="UP000053029"/>
    </source>
</evidence>
<dbReference type="EMBL" id="KN846970">
    <property type="protein sequence ID" value="KIW83734.1"/>
    <property type="molecule type" value="Genomic_DNA"/>
</dbReference>